<name>A0A502DWC4_9FLAO</name>
<evidence type="ECO:0008006" key="3">
    <source>
        <dbReference type="Google" id="ProtNLM"/>
    </source>
</evidence>
<gene>
    <name evidence="1" type="ORF">EAH81_27480</name>
</gene>
<dbReference type="AlphaFoldDB" id="A0A502DWC4"/>
<evidence type="ECO:0000313" key="2">
    <source>
        <dbReference type="Proteomes" id="UP000319700"/>
    </source>
</evidence>
<protein>
    <recommendedName>
        <fullName evidence="3">Immunity protein 44</fullName>
    </recommendedName>
</protein>
<dbReference type="RefSeq" id="WP_140512086.1">
    <property type="nucleotide sequence ID" value="NZ_RCZH01000035.1"/>
</dbReference>
<organism evidence="1 2">
    <name type="scientific">Flavobacterium pectinovorum</name>
    <dbReference type="NCBI Taxonomy" id="29533"/>
    <lineage>
        <taxon>Bacteria</taxon>
        <taxon>Pseudomonadati</taxon>
        <taxon>Bacteroidota</taxon>
        <taxon>Flavobacteriia</taxon>
        <taxon>Flavobacteriales</taxon>
        <taxon>Flavobacteriaceae</taxon>
        <taxon>Flavobacterium</taxon>
    </lineage>
</organism>
<sequence length="131" mass="15701">MEFSIGTQFSREFSFEDTIIVDDLKNTLNKYFAEKKYDAKTQKIYSSFICVSKGFEPFFMVRPLKIYRTEPAIEYEIKIEFEPFFKSNTEERVKILKHEFLSQSKVILDDKKMKTFDVKEFINDLEKCLLN</sequence>
<comment type="caution">
    <text evidence="1">The sequence shown here is derived from an EMBL/GenBank/DDBJ whole genome shotgun (WGS) entry which is preliminary data.</text>
</comment>
<dbReference type="OrthoDB" id="1359970at2"/>
<reference evidence="1 2" key="1">
    <citation type="journal article" date="2019" name="Environ. Microbiol.">
        <title>Species interactions and distinct microbial communities in high Arctic permafrost affected cryosols are associated with the CH4 and CO2 gas fluxes.</title>
        <authorList>
            <person name="Altshuler I."/>
            <person name="Hamel J."/>
            <person name="Turney S."/>
            <person name="Magnuson E."/>
            <person name="Levesque R."/>
            <person name="Greer C."/>
            <person name="Whyte L.G."/>
        </authorList>
    </citation>
    <scope>NUCLEOTIDE SEQUENCE [LARGE SCALE GENOMIC DNA]</scope>
    <source>
        <strain evidence="1 2">42</strain>
    </source>
</reference>
<proteinExistence type="predicted"/>
<dbReference type="EMBL" id="RCZH01000035">
    <property type="protein sequence ID" value="TPG29647.1"/>
    <property type="molecule type" value="Genomic_DNA"/>
</dbReference>
<keyword evidence="2" id="KW-1185">Reference proteome</keyword>
<evidence type="ECO:0000313" key="1">
    <source>
        <dbReference type="EMBL" id="TPG29647.1"/>
    </source>
</evidence>
<dbReference type="Proteomes" id="UP000319700">
    <property type="component" value="Unassembled WGS sequence"/>
</dbReference>
<accession>A0A502DWC4</accession>